<reference evidence="2" key="1">
    <citation type="submission" date="2018-01" db="EMBL/GenBank/DDBJ databases">
        <title>An insight into the sialome of Amazonian anophelines.</title>
        <authorList>
            <person name="Ribeiro J.M."/>
            <person name="Scarpassa V."/>
            <person name="Calvo E."/>
        </authorList>
    </citation>
    <scope>NUCLEOTIDE SEQUENCE</scope>
</reference>
<organism evidence="2">
    <name type="scientific">Anopheles darlingi</name>
    <name type="common">Mosquito</name>
    <dbReference type="NCBI Taxonomy" id="43151"/>
    <lineage>
        <taxon>Eukaryota</taxon>
        <taxon>Metazoa</taxon>
        <taxon>Ecdysozoa</taxon>
        <taxon>Arthropoda</taxon>
        <taxon>Hexapoda</taxon>
        <taxon>Insecta</taxon>
        <taxon>Pterygota</taxon>
        <taxon>Neoptera</taxon>
        <taxon>Endopterygota</taxon>
        <taxon>Diptera</taxon>
        <taxon>Nematocera</taxon>
        <taxon>Culicoidea</taxon>
        <taxon>Culicidae</taxon>
        <taxon>Anophelinae</taxon>
        <taxon>Anopheles</taxon>
    </lineage>
</organism>
<evidence type="ECO:0000256" key="1">
    <source>
        <dbReference type="SAM" id="SignalP"/>
    </source>
</evidence>
<protein>
    <submittedName>
        <fullName evidence="2">Putative secreted protein</fullName>
    </submittedName>
</protein>
<sequence length="87" mass="9754">MRTATQSLSIGSSLLLCSVLHARTGYNGHKLKLIRPQKDAQTDTHNTSGAAIRAINQYANCALLYTRTTYTEQLVPRKHTRVHFSKQ</sequence>
<dbReference type="AlphaFoldDB" id="A0A2M4D1F2"/>
<name>A0A2M4D1F2_ANODA</name>
<feature type="chain" id="PRO_5014740290" evidence="1">
    <location>
        <begin position="23"/>
        <end position="87"/>
    </location>
</feature>
<dbReference type="EMBL" id="GGFL01007181">
    <property type="protein sequence ID" value="MBW71359.1"/>
    <property type="molecule type" value="Transcribed_RNA"/>
</dbReference>
<feature type="signal peptide" evidence="1">
    <location>
        <begin position="1"/>
        <end position="22"/>
    </location>
</feature>
<evidence type="ECO:0000313" key="2">
    <source>
        <dbReference type="EMBL" id="MBW71359.1"/>
    </source>
</evidence>
<accession>A0A2M4D1F2</accession>
<keyword evidence="1" id="KW-0732">Signal</keyword>
<proteinExistence type="predicted"/>